<dbReference type="EMBL" id="JBEPLU010000002">
    <property type="protein sequence ID" value="MET3527978.1"/>
    <property type="molecule type" value="Genomic_DNA"/>
</dbReference>
<gene>
    <name evidence="3" type="ORF">ABID41_003096</name>
</gene>
<name>A0ABV2ELN2_9CAUL</name>
<accession>A0ABV2ELN2</accession>
<protein>
    <submittedName>
        <fullName evidence="3">Hemerythrin-like domain-containing protein</fullName>
    </submittedName>
</protein>
<feature type="compositionally biased region" description="Basic residues" evidence="1">
    <location>
        <begin position="194"/>
        <end position="211"/>
    </location>
</feature>
<reference evidence="3 4" key="1">
    <citation type="submission" date="2024-06" db="EMBL/GenBank/DDBJ databases">
        <title>Genomic Encyclopedia of Type Strains, Phase IV (KMG-IV): sequencing the most valuable type-strain genomes for metagenomic binning, comparative biology and taxonomic classification.</title>
        <authorList>
            <person name="Goeker M."/>
        </authorList>
    </citation>
    <scope>NUCLEOTIDE SEQUENCE [LARGE SCALE GENOMIC DNA]</scope>
    <source>
        <strain evidence="3 4">DSM 17809</strain>
    </source>
</reference>
<dbReference type="Pfam" id="PF01814">
    <property type="entry name" value="Hemerythrin"/>
    <property type="match status" value="1"/>
</dbReference>
<evidence type="ECO:0000259" key="2">
    <source>
        <dbReference type="Pfam" id="PF01814"/>
    </source>
</evidence>
<dbReference type="InterPro" id="IPR012312">
    <property type="entry name" value="Hemerythrin-like"/>
</dbReference>
<organism evidence="3 4">
    <name type="scientific">Phenylobacterium koreense</name>
    <dbReference type="NCBI Taxonomy" id="266125"/>
    <lineage>
        <taxon>Bacteria</taxon>
        <taxon>Pseudomonadati</taxon>
        <taxon>Pseudomonadota</taxon>
        <taxon>Alphaproteobacteria</taxon>
        <taxon>Caulobacterales</taxon>
        <taxon>Caulobacteraceae</taxon>
        <taxon>Phenylobacterium</taxon>
    </lineage>
</organism>
<dbReference type="RefSeq" id="WP_354297993.1">
    <property type="nucleotide sequence ID" value="NZ_JBEPLU010000002.1"/>
</dbReference>
<feature type="domain" description="Hemerythrin-like" evidence="2">
    <location>
        <begin position="20"/>
        <end position="155"/>
    </location>
</feature>
<proteinExistence type="predicted"/>
<sequence length="218" mass="24484">MTIDETVQIEDMPLELLNTPLDWFFFEHLRHRQLCRLIDMVAASDTPDPKNAIRIVRFLRFERPLHILDEEEDLFPLVQQRSLPEDGLEHVLEVLLADHKAAAEQVRAVRAVLEGALADEVPVTALGGQARQILLGFASCERAHLALENAVVLPIARLRLTANDLSYLTQQLAARRGLTNEVQDLPSGGAVRSRGLRRPHGPAPRRRRNHPPLRLAGP</sequence>
<dbReference type="Gene3D" id="1.20.120.520">
    <property type="entry name" value="nmb1532 protein domain like"/>
    <property type="match status" value="1"/>
</dbReference>
<feature type="region of interest" description="Disordered" evidence="1">
    <location>
        <begin position="183"/>
        <end position="218"/>
    </location>
</feature>
<keyword evidence="4" id="KW-1185">Reference proteome</keyword>
<evidence type="ECO:0000313" key="4">
    <source>
        <dbReference type="Proteomes" id="UP001549110"/>
    </source>
</evidence>
<dbReference type="Proteomes" id="UP001549110">
    <property type="component" value="Unassembled WGS sequence"/>
</dbReference>
<evidence type="ECO:0000313" key="3">
    <source>
        <dbReference type="EMBL" id="MET3527978.1"/>
    </source>
</evidence>
<comment type="caution">
    <text evidence="3">The sequence shown here is derived from an EMBL/GenBank/DDBJ whole genome shotgun (WGS) entry which is preliminary data.</text>
</comment>
<evidence type="ECO:0000256" key="1">
    <source>
        <dbReference type="SAM" id="MobiDB-lite"/>
    </source>
</evidence>